<keyword evidence="6 7" id="KW-0862">Zinc</keyword>
<dbReference type="GO" id="GO:0005737">
    <property type="term" value="C:cytoplasm"/>
    <property type="evidence" value="ECO:0007669"/>
    <property type="project" value="UniProtKB-SubCell"/>
</dbReference>
<organism evidence="8 9">
    <name type="scientific">Candidatus Nealsonbacteria bacterium RIFCSPLOWO2_01_FULL_41_9</name>
    <dbReference type="NCBI Taxonomy" id="1801671"/>
    <lineage>
        <taxon>Bacteria</taxon>
        <taxon>Candidatus Nealsoniibacteriota</taxon>
    </lineage>
</organism>
<name>A0A1G2ECA9_9BACT</name>
<keyword evidence="7" id="KW-0698">rRNA processing</keyword>
<dbReference type="Pfam" id="PF02130">
    <property type="entry name" value="YbeY"/>
    <property type="match status" value="1"/>
</dbReference>
<dbReference type="PANTHER" id="PTHR46986">
    <property type="entry name" value="ENDORIBONUCLEASE YBEY, CHLOROPLASTIC"/>
    <property type="match status" value="1"/>
</dbReference>
<dbReference type="HAMAP" id="MF_00009">
    <property type="entry name" value="Endoribonucl_YbeY"/>
    <property type="match status" value="1"/>
</dbReference>
<comment type="similarity">
    <text evidence="1 7">Belongs to the endoribonuclease YbeY family.</text>
</comment>
<evidence type="ECO:0000256" key="6">
    <source>
        <dbReference type="ARBA" id="ARBA00022833"/>
    </source>
</evidence>
<keyword evidence="7" id="KW-0963">Cytoplasm</keyword>
<evidence type="ECO:0000256" key="1">
    <source>
        <dbReference type="ARBA" id="ARBA00010875"/>
    </source>
</evidence>
<gene>
    <name evidence="7" type="primary">ybeY</name>
    <name evidence="8" type="ORF">A3A08_00275</name>
</gene>
<dbReference type="Gene3D" id="3.40.390.30">
    <property type="entry name" value="Metalloproteases ('zincins'), catalytic domain"/>
    <property type="match status" value="1"/>
</dbReference>
<dbReference type="GO" id="GO:0004521">
    <property type="term" value="F:RNA endonuclease activity"/>
    <property type="evidence" value="ECO:0007669"/>
    <property type="project" value="UniProtKB-UniRule"/>
</dbReference>
<evidence type="ECO:0000313" key="9">
    <source>
        <dbReference type="Proteomes" id="UP000176406"/>
    </source>
</evidence>
<dbReference type="InterPro" id="IPR002036">
    <property type="entry name" value="YbeY"/>
</dbReference>
<evidence type="ECO:0000256" key="4">
    <source>
        <dbReference type="ARBA" id="ARBA00022759"/>
    </source>
</evidence>
<proteinExistence type="inferred from homology"/>
<dbReference type="AlphaFoldDB" id="A0A1G2ECA9"/>
<protein>
    <recommendedName>
        <fullName evidence="7">Endoribonuclease YbeY</fullName>
        <ecNumber evidence="7">3.1.-.-</ecNumber>
    </recommendedName>
</protein>
<comment type="subcellular location">
    <subcellularLocation>
        <location evidence="7">Cytoplasm</location>
    </subcellularLocation>
</comment>
<dbReference type="SUPFAM" id="SSF55486">
    <property type="entry name" value="Metalloproteases ('zincins'), catalytic domain"/>
    <property type="match status" value="1"/>
</dbReference>
<feature type="binding site" evidence="7">
    <location>
        <position position="93"/>
    </location>
    <ligand>
        <name>Zn(2+)</name>
        <dbReference type="ChEBI" id="CHEBI:29105"/>
        <note>catalytic</note>
    </ligand>
</feature>
<feature type="binding site" evidence="7">
    <location>
        <position position="99"/>
    </location>
    <ligand>
        <name>Zn(2+)</name>
        <dbReference type="ChEBI" id="CHEBI:29105"/>
        <note>catalytic</note>
    </ligand>
</feature>
<reference evidence="8 9" key="1">
    <citation type="journal article" date="2016" name="Nat. Commun.">
        <title>Thousands of microbial genomes shed light on interconnected biogeochemical processes in an aquifer system.</title>
        <authorList>
            <person name="Anantharaman K."/>
            <person name="Brown C.T."/>
            <person name="Hug L.A."/>
            <person name="Sharon I."/>
            <person name="Castelle C.J."/>
            <person name="Probst A.J."/>
            <person name="Thomas B.C."/>
            <person name="Singh A."/>
            <person name="Wilkins M.J."/>
            <person name="Karaoz U."/>
            <person name="Brodie E.L."/>
            <person name="Williams K.H."/>
            <person name="Hubbard S.S."/>
            <person name="Banfield J.F."/>
        </authorList>
    </citation>
    <scope>NUCLEOTIDE SEQUENCE [LARGE SCALE GENOMIC DNA]</scope>
</reference>
<dbReference type="GO" id="GO:0004222">
    <property type="term" value="F:metalloendopeptidase activity"/>
    <property type="evidence" value="ECO:0007669"/>
    <property type="project" value="InterPro"/>
</dbReference>
<accession>A0A1G2ECA9</accession>
<keyword evidence="7" id="KW-0690">Ribosome biogenesis</keyword>
<evidence type="ECO:0000313" key="8">
    <source>
        <dbReference type="EMBL" id="OGZ23436.1"/>
    </source>
</evidence>
<dbReference type="Proteomes" id="UP000176406">
    <property type="component" value="Unassembled WGS sequence"/>
</dbReference>
<dbReference type="InterPro" id="IPR020549">
    <property type="entry name" value="YbeY_CS"/>
</dbReference>
<comment type="caution">
    <text evidence="8">The sequence shown here is derived from an EMBL/GenBank/DDBJ whole genome shotgun (WGS) entry which is preliminary data.</text>
</comment>
<evidence type="ECO:0000256" key="7">
    <source>
        <dbReference type="HAMAP-Rule" id="MF_00009"/>
    </source>
</evidence>
<comment type="cofactor">
    <cofactor evidence="7">
        <name>Zn(2+)</name>
        <dbReference type="ChEBI" id="CHEBI:29105"/>
    </cofactor>
    <text evidence="7">Binds 1 zinc ion.</text>
</comment>
<dbReference type="GO" id="GO:0006364">
    <property type="term" value="P:rRNA processing"/>
    <property type="evidence" value="ECO:0007669"/>
    <property type="project" value="UniProtKB-UniRule"/>
</dbReference>
<keyword evidence="2 7" id="KW-0540">Nuclease</keyword>
<keyword evidence="4 7" id="KW-0255">Endonuclease</keyword>
<evidence type="ECO:0000256" key="2">
    <source>
        <dbReference type="ARBA" id="ARBA00022722"/>
    </source>
</evidence>
<evidence type="ECO:0000256" key="5">
    <source>
        <dbReference type="ARBA" id="ARBA00022801"/>
    </source>
</evidence>
<evidence type="ECO:0000256" key="3">
    <source>
        <dbReference type="ARBA" id="ARBA00022723"/>
    </source>
</evidence>
<dbReference type="InterPro" id="IPR023091">
    <property type="entry name" value="MetalPrtase_cat_dom_sf_prd"/>
</dbReference>
<dbReference type="GO" id="GO:0008270">
    <property type="term" value="F:zinc ion binding"/>
    <property type="evidence" value="ECO:0007669"/>
    <property type="project" value="UniProtKB-UniRule"/>
</dbReference>
<comment type="function">
    <text evidence="7">Single strand-specific metallo-endoribonuclease involved in late-stage 70S ribosome quality control and in maturation of the 3' terminus of the 16S rRNA.</text>
</comment>
<keyword evidence="3 7" id="KW-0479">Metal-binding</keyword>
<dbReference type="EMBL" id="MHMG01000016">
    <property type="protein sequence ID" value="OGZ23436.1"/>
    <property type="molecule type" value="Genomic_DNA"/>
</dbReference>
<dbReference type="NCBIfam" id="TIGR00043">
    <property type="entry name" value="rRNA maturation RNase YbeY"/>
    <property type="match status" value="1"/>
</dbReference>
<sequence length="123" mass="13740">MIRVNNLTAKAINEDFLKRVAKIVLKGGKKPDMDLSIALVGQARIKELNKQYRGKNKATDVLSFKYDNNSGEVVICPQKTKMLPRVLVHGILHILGFTHPSASSGQANKMEKKEDFYLGKAMK</sequence>
<keyword evidence="5 7" id="KW-0378">Hydrolase</keyword>
<dbReference type="PROSITE" id="PS01306">
    <property type="entry name" value="UPF0054"/>
    <property type="match status" value="1"/>
</dbReference>
<dbReference type="EC" id="3.1.-.-" evidence="7"/>
<dbReference type="PANTHER" id="PTHR46986:SF1">
    <property type="entry name" value="ENDORIBONUCLEASE YBEY, CHLOROPLASTIC"/>
    <property type="match status" value="1"/>
</dbReference>
<feature type="binding site" evidence="7">
    <location>
        <position position="89"/>
    </location>
    <ligand>
        <name>Zn(2+)</name>
        <dbReference type="ChEBI" id="CHEBI:29105"/>
        <note>catalytic</note>
    </ligand>
</feature>